<gene>
    <name evidence="2" type="ORF">SeMB42_g06759</name>
</gene>
<evidence type="ECO:0000313" key="2">
    <source>
        <dbReference type="EMBL" id="TPX38403.1"/>
    </source>
</evidence>
<feature type="region of interest" description="Disordered" evidence="1">
    <location>
        <begin position="38"/>
        <end position="111"/>
    </location>
</feature>
<comment type="caution">
    <text evidence="2">The sequence shown here is derived from an EMBL/GenBank/DDBJ whole genome shotgun (WGS) entry which is preliminary data.</text>
</comment>
<keyword evidence="3" id="KW-1185">Reference proteome</keyword>
<dbReference type="Proteomes" id="UP000317494">
    <property type="component" value="Unassembled WGS sequence"/>
</dbReference>
<name>A0A507CKN3_9FUNG</name>
<accession>A0A507CKN3</accession>
<evidence type="ECO:0000256" key="1">
    <source>
        <dbReference type="SAM" id="MobiDB-lite"/>
    </source>
</evidence>
<dbReference type="VEuPathDB" id="FungiDB:SeMB42_g06759"/>
<organism evidence="2 3">
    <name type="scientific">Synchytrium endobioticum</name>
    <dbReference type="NCBI Taxonomy" id="286115"/>
    <lineage>
        <taxon>Eukaryota</taxon>
        <taxon>Fungi</taxon>
        <taxon>Fungi incertae sedis</taxon>
        <taxon>Chytridiomycota</taxon>
        <taxon>Chytridiomycota incertae sedis</taxon>
        <taxon>Chytridiomycetes</taxon>
        <taxon>Synchytriales</taxon>
        <taxon>Synchytriaceae</taxon>
        <taxon>Synchytrium</taxon>
    </lineage>
</organism>
<protein>
    <submittedName>
        <fullName evidence="2">Uncharacterized protein</fullName>
    </submittedName>
</protein>
<dbReference type="EMBL" id="QEAN01000404">
    <property type="protein sequence ID" value="TPX38403.1"/>
    <property type="molecule type" value="Genomic_DNA"/>
</dbReference>
<proteinExistence type="predicted"/>
<sequence>MDLLQEYFTLAASYIEISYLIAEELSSMQLRDIYDEAAAAASSSGGGGPSSKPFMNERIGVDSVAARDHGSSAGHFPGLSLDTSRTMSEHGRASSHKNRQLPDPGSGDMLE</sequence>
<reference evidence="2 3" key="1">
    <citation type="journal article" date="2019" name="Sci. Rep.">
        <title>Comparative genomics of chytrid fungi reveal insights into the obligate biotrophic and pathogenic lifestyle of Synchytrium endobioticum.</title>
        <authorList>
            <person name="van de Vossenberg B.T.L.H."/>
            <person name="Warris S."/>
            <person name="Nguyen H.D.T."/>
            <person name="van Gent-Pelzer M.P.E."/>
            <person name="Joly D.L."/>
            <person name="van de Geest H.C."/>
            <person name="Bonants P.J.M."/>
            <person name="Smith D.S."/>
            <person name="Levesque C.A."/>
            <person name="van der Lee T.A.J."/>
        </authorList>
    </citation>
    <scope>NUCLEOTIDE SEQUENCE [LARGE SCALE GENOMIC DNA]</scope>
    <source>
        <strain evidence="2 3">MB42</strain>
    </source>
</reference>
<dbReference type="AlphaFoldDB" id="A0A507CKN3"/>
<evidence type="ECO:0000313" key="3">
    <source>
        <dbReference type="Proteomes" id="UP000317494"/>
    </source>
</evidence>